<organism evidence="5 6">
    <name type="scientific">Geothermobacter ehrlichii</name>
    <dbReference type="NCBI Taxonomy" id="213224"/>
    <lineage>
        <taxon>Bacteria</taxon>
        <taxon>Pseudomonadati</taxon>
        <taxon>Thermodesulfobacteriota</taxon>
        <taxon>Desulfuromonadia</taxon>
        <taxon>Desulfuromonadales</taxon>
        <taxon>Geothermobacteraceae</taxon>
        <taxon>Geothermobacter</taxon>
    </lineage>
</organism>
<dbReference type="CDD" id="cd17569">
    <property type="entry name" value="REC_HupR-like"/>
    <property type="match status" value="1"/>
</dbReference>
<dbReference type="InterPro" id="IPR011006">
    <property type="entry name" value="CheY-like_superfamily"/>
</dbReference>
<accession>A0A5D3WMR9</accession>
<feature type="coiled-coil region" evidence="3">
    <location>
        <begin position="138"/>
        <end position="165"/>
    </location>
</feature>
<keyword evidence="6" id="KW-1185">Reference proteome</keyword>
<dbReference type="Gene3D" id="3.30.450.20">
    <property type="entry name" value="PAS domain"/>
    <property type="match status" value="1"/>
</dbReference>
<evidence type="ECO:0000313" key="6">
    <source>
        <dbReference type="Proteomes" id="UP000324159"/>
    </source>
</evidence>
<sequence length="299" mass="34219">MENRSILTGEQIRILCVDDERNVLKALRRIFIDDDWEIFVAESATEGLEILRQEEEIQLVVSDYRMPGMNGVEFLGEVCRYWPDTIRIVLSGYADAASIVAAINEGQIYKFIPKPWNDDELKVTLQTALEHYFLQKKNRELMAQLRQTNSELEHINDHLEQLVLERTEKLQIQNEALQISQSILDALPVGVIGLDLEGMVVRTNRVGMHFLGLDNEFVVGLSRFEVLPDELNRLVDGLEDRHCIQGEFEISGRVLKYWVTRLSNPRQEGLIVSLVDASGRRLCDTFAEDWTGDGLCLMA</sequence>
<dbReference type="InterPro" id="IPR035965">
    <property type="entry name" value="PAS-like_dom_sf"/>
</dbReference>
<evidence type="ECO:0000256" key="1">
    <source>
        <dbReference type="ARBA" id="ARBA00022553"/>
    </source>
</evidence>
<dbReference type="EMBL" id="VNIB01000002">
    <property type="protein sequence ID" value="TYO99656.1"/>
    <property type="molecule type" value="Genomic_DNA"/>
</dbReference>
<dbReference type="Pfam" id="PF00989">
    <property type="entry name" value="PAS"/>
    <property type="match status" value="1"/>
</dbReference>
<keyword evidence="3" id="KW-0175">Coiled coil</keyword>
<gene>
    <name evidence="5" type="ORF">EDC39_102181</name>
</gene>
<proteinExistence type="predicted"/>
<dbReference type="PANTHER" id="PTHR44591">
    <property type="entry name" value="STRESS RESPONSE REGULATOR PROTEIN 1"/>
    <property type="match status" value="1"/>
</dbReference>
<dbReference type="Proteomes" id="UP000324159">
    <property type="component" value="Unassembled WGS sequence"/>
</dbReference>
<dbReference type="GO" id="GO:0000160">
    <property type="term" value="P:phosphorelay signal transduction system"/>
    <property type="evidence" value="ECO:0007669"/>
    <property type="project" value="InterPro"/>
</dbReference>
<keyword evidence="1 2" id="KW-0597">Phosphoprotein</keyword>
<dbReference type="RefSeq" id="WP_148894952.1">
    <property type="nucleotide sequence ID" value="NZ_VNIB01000002.1"/>
</dbReference>
<dbReference type="InterPro" id="IPR001789">
    <property type="entry name" value="Sig_transdc_resp-reg_receiver"/>
</dbReference>
<dbReference type="SUPFAM" id="SSF55785">
    <property type="entry name" value="PYP-like sensor domain (PAS domain)"/>
    <property type="match status" value="1"/>
</dbReference>
<dbReference type="Gene3D" id="3.40.50.2300">
    <property type="match status" value="1"/>
</dbReference>
<dbReference type="SMART" id="SM00448">
    <property type="entry name" value="REC"/>
    <property type="match status" value="1"/>
</dbReference>
<evidence type="ECO:0000259" key="4">
    <source>
        <dbReference type="PROSITE" id="PS50110"/>
    </source>
</evidence>
<evidence type="ECO:0000256" key="2">
    <source>
        <dbReference type="PROSITE-ProRule" id="PRU00169"/>
    </source>
</evidence>
<dbReference type="PANTHER" id="PTHR44591:SF19">
    <property type="entry name" value="TWO-COMPONENT RESPONSE REGULATOR-RELATED"/>
    <property type="match status" value="1"/>
</dbReference>
<dbReference type="PROSITE" id="PS50110">
    <property type="entry name" value="RESPONSE_REGULATORY"/>
    <property type="match status" value="1"/>
</dbReference>
<protein>
    <submittedName>
        <fullName evidence="5">Response regulator receiver domain-containing protein</fullName>
    </submittedName>
</protein>
<evidence type="ECO:0000313" key="5">
    <source>
        <dbReference type="EMBL" id="TYO99656.1"/>
    </source>
</evidence>
<dbReference type="AlphaFoldDB" id="A0A5D3WMR9"/>
<comment type="caution">
    <text evidence="5">The sequence shown here is derived from an EMBL/GenBank/DDBJ whole genome shotgun (WGS) entry which is preliminary data.</text>
</comment>
<feature type="modified residue" description="4-aspartylphosphate" evidence="2">
    <location>
        <position position="63"/>
    </location>
</feature>
<dbReference type="OrthoDB" id="5392850at2"/>
<dbReference type="InterPro" id="IPR013767">
    <property type="entry name" value="PAS_fold"/>
</dbReference>
<dbReference type="SUPFAM" id="SSF52172">
    <property type="entry name" value="CheY-like"/>
    <property type="match status" value="1"/>
</dbReference>
<dbReference type="Pfam" id="PF00072">
    <property type="entry name" value="Response_reg"/>
    <property type="match status" value="1"/>
</dbReference>
<evidence type="ECO:0000256" key="3">
    <source>
        <dbReference type="SAM" id="Coils"/>
    </source>
</evidence>
<reference evidence="5 6" key="1">
    <citation type="submission" date="2019-07" db="EMBL/GenBank/DDBJ databases">
        <title>Genomic Encyclopedia of Type Strains, Phase IV (KMG-IV): sequencing the most valuable type-strain genomes for metagenomic binning, comparative biology and taxonomic classification.</title>
        <authorList>
            <person name="Goeker M."/>
        </authorList>
    </citation>
    <scope>NUCLEOTIDE SEQUENCE [LARGE SCALE GENOMIC DNA]</scope>
    <source>
        <strain evidence="5 6">SS015</strain>
    </source>
</reference>
<dbReference type="GO" id="GO:0006355">
    <property type="term" value="P:regulation of DNA-templated transcription"/>
    <property type="evidence" value="ECO:0007669"/>
    <property type="project" value="InterPro"/>
</dbReference>
<dbReference type="InterPro" id="IPR050595">
    <property type="entry name" value="Bact_response_regulator"/>
</dbReference>
<feature type="domain" description="Response regulatory" evidence="4">
    <location>
        <begin position="13"/>
        <end position="129"/>
    </location>
</feature>
<name>A0A5D3WMR9_9BACT</name>